<evidence type="ECO:0000256" key="3">
    <source>
        <dbReference type="ARBA" id="ARBA00023002"/>
    </source>
</evidence>
<reference evidence="6" key="1">
    <citation type="submission" date="2022-10" db="EMBL/GenBank/DDBJ databases">
        <authorList>
            <person name="Botero Cardona J."/>
        </authorList>
    </citation>
    <scope>NUCLEOTIDE SEQUENCE</scope>
    <source>
        <strain evidence="6">R-83534</strain>
    </source>
</reference>
<organism evidence="6 7">
    <name type="scientific">Commensalibacter papalotli</name>
    <name type="common">ex Botero et al. 2024</name>
    <dbReference type="NCBI Taxonomy" id="2972766"/>
    <lineage>
        <taxon>Bacteria</taxon>
        <taxon>Pseudomonadati</taxon>
        <taxon>Pseudomonadota</taxon>
        <taxon>Alphaproteobacteria</taxon>
        <taxon>Acetobacterales</taxon>
        <taxon>Acetobacteraceae</taxon>
    </lineage>
</organism>
<dbReference type="InterPro" id="IPR028427">
    <property type="entry name" value="Met_Sox_Rdtase_MsrB"/>
</dbReference>
<feature type="domain" description="MsrB" evidence="5">
    <location>
        <begin position="8"/>
        <end position="129"/>
    </location>
</feature>
<dbReference type="PANTHER" id="PTHR10173:SF52">
    <property type="entry name" value="METHIONINE-R-SULFOXIDE REDUCTASE B1"/>
    <property type="match status" value="1"/>
</dbReference>
<comment type="similarity">
    <text evidence="1">Belongs to the MsrB Met sulfoxide reductase family.</text>
</comment>
<dbReference type="NCBIfam" id="TIGR00357">
    <property type="entry name" value="peptide-methionine (R)-S-oxide reductase MsrB"/>
    <property type="match status" value="1"/>
</dbReference>
<evidence type="ECO:0000256" key="4">
    <source>
        <dbReference type="ARBA" id="ARBA00048488"/>
    </source>
</evidence>
<proteinExistence type="inferred from homology"/>
<comment type="caution">
    <text evidence="6">The sequence shown here is derived from an EMBL/GenBank/DDBJ whole genome shotgun (WGS) entry which is preliminary data.</text>
</comment>
<dbReference type="InterPro" id="IPR002579">
    <property type="entry name" value="Met_Sox_Rdtase_MsrB_dom"/>
</dbReference>
<dbReference type="SUPFAM" id="SSF51316">
    <property type="entry name" value="Mss4-like"/>
    <property type="match status" value="1"/>
</dbReference>
<protein>
    <recommendedName>
        <fullName evidence="2">peptide-methionine (R)-S-oxide reductase</fullName>
        <ecNumber evidence="2">1.8.4.12</ecNumber>
    </recommendedName>
</protein>
<evidence type="ECO:0000313" key="6">
    <source>
        <dbReference type="EMBL" id="CAI3938092.1"/>
    </source>
</evidence>
<dbReference type="EC" id="1.8.4.12" evidence="2"/>
<dbReference type="PROSITE" id="PS51790">
    <property type="entry name" value="MSRB"/>
    <property type="match status" value="1"/>
</dbReference>
<sequence>MTDQIAKEHLWFSDLSCEQLNVMRDHGTEPPGSSPLNYEKRPGTYYCAGCQTPLFHGDMKYDSGCGWPAFFTVIEGAVEMEIDHSHHMTRTEVHCARCKAHLGHIFPDGPMPTGERYCINGVSLKFKKENV</sequence>
<evidence type="ECO:0000313" key="7">
    <source>
        <dbReference type="Proteomes" id="UP001154272"/>
    </source>
</evidence>
<dbReference type="Proteomes" id="UP001154272">
    <property type="component" value="Unassembled WGS sequence"/>
</dbReference>
<comment type="catalytic activity">
    <reaction evidence="4">
        <text>L-methionyl-[protein] + [thioredoxin]-disulfide + H2O = L-methionyl-(R)-S-oxide-[protein] + [thioredoxin]-dithiol</text>
        <dbReference type="Rhea" id="RHEA:24164"/>
        <dbReference type="Rhea" id="RHEA-COMP:10698"/>
        <dbReference type="Rhea" id="RHEA-COMP:10700"/>
        <dbReference type="Rhea" id="RHEA-COMP:12313"/>
        <dbReference type="Rhea" id="RHEA-COMP:12314"/>
        <dbReference type="ChEBI" id="CHEBI:15377"/>
        <dbReference type="ChEBI" id="CHEBI:16044"/>
        <dbReference type="ChEBI" id="CHEBI:29950"/>
        <dbReference type="ChEBI" id="CHEBI:45764"/>
        <dbReference type="ChEBI" id="CHEBI:50058"/>
        <dbReference type="EC" id="1.8.4.12"/>
    </reaction>
</comment>
<keyword evidence="3" id="KW-0560">Oxidoreductase</keyword>
<dbReference type="InterPro" id="IPR011057">
    <property type="entry name" value="Mss4-like_sf"/>
</dbReference>
<dbReference type="PANTHER" id="PTHR10173">
    <property type="entry name" value="METHIONINE SULFOXIDE REDUCTASE"/>
    <property type="match status" value="1"/>
</dbReference>
<evidence type="ECO:0000256" key="1">
    <source>
        <dbReference type="ARBA" id="ARBA00007174"/>
    </source>
</evidence>
<dbReference type="Gene3D" id="2.170.150.20">
    <property type="entry name" value="Peptide methionine sulfoxide reductase"/>
    <property type="match status" value="1"/>
</dbReference>
<keyword evidence="7" id="KW-1185">Reference proteome</keyword>
<accession>A0ABM9HMU9</accession>
<dbReference type="Pfam" id="PF01641">
    <property type="entry name" value="SelR"/>
    <property type="match status" value="1"/>
</dbReference>
<name>A0ABM9HMU9_9PROT</name>
<gene>
    <name evidence="6" type="ORF">R83534S58_LOCUS955</name>
</gene>
<evidence type="ECO:0000256" key="2">
    <source>
        <dbReference type="ARBA" id="ARBA00012499"/>
    </source>
</evidence>
<evidence type="ECO:0000259" key="5">
    <source>
        <dbReference type="PROSITE" id="PS51790"/>
    </source>
</evidence>
<dbReference type="EMBL" id="CAMXCH010000002">
    <property type="protein sequence ID" value="CAI3938092.1"/>
    <property type="molecule type" value="Genomic_DNA"/>
</dbReference>
<dbReference type="RefSeq" id="WP_282023648.1">
    <property type="nucleotide sequence ID" value="NZ_CAMXCH010000002.1"/>
</dbReference>